<feature type="compositionally biased region" description="Polar residues" evidence="1">
    <location>
        <begin position="88"/>
        <end position="103"/>
    </location>
</feature>
<sequence length="334" mass="37620">MSSNCLNDNDNNTEESGDSDYKKHQPDENVEYENKEDIHENDYEPNDTANNIWNCGNKDGGPENLYNTGSDDYMIVESNADGADIITNEDNSNTGTTTGSEANTELPHLNRSGWAKKACLKCYNSMKDMVLKGVRAKNLYSTGSDDHMIVESNADGAYIITNENDSNTGSKTGSQTNTKLSHSNRSDWGNKDCLKCYNSMKDVLLKCNNMSTQDQLKIEENAKILFTKTHSEEDGYIDWCDLNLQQKIPLIWAALCEENLSDDPIDNFKQFYAKNAPRSNNTSMADLEENSLIIWETMNTKQRLPFKMQAFITKVAKGEANVEDTDERILESIQ</sequence>
<dbReference type="VEuPathDB" id="VectorBase:GPPI014312"/>
<dbReference type="EnsemblMetazoa" id="GPPI014312-RA">
    <property type="protein sequence ID" value="GPPI014312-PA"/>
    <property type="gene ID" value="GPPI014312"/>
</dbReference>
<dbReference type="AlphaFoldDB" id="A0A1B0AZY7"/>
<feature type="region of interest" description="Disordered" evidence="1">
    <location>
        <begin position="86"/>
        <end position="106"/>
    </location>
</feature>
<dbReference type="EMBL" id="JXJN01006489">
    <property type="status" value="NOT_ANNOTATED_CDS"/>
    <property type="molecule type" value="Genomic_DNA"/>
</dbReference>
<proteinExistence type="predicted"/>
<keyword evidence="3" id="KW-1185">Reference proteome</keyword>
<dbReference type="Proteomes" id="UP000092460">
    <property type="component" value="Unassembled WGS sequence"/>
</dbReference>
<feature type="compositionally biased region" description="Polar residues" evidence="1">
    <location>
        <begin position="1"/>
        <end position="10"/>
    </location>
</feature>
<name>A0A1B0AZY7_9MUSC</name>
<evidence type="ECO:0000313" key="3">
    <source>
        <dbReference type="Proteomes" id="UP000092460"/>
    </source>
</evidence>
<feature type="region of interest" description="Disordered" evidence="1">
    <location>
        <begin position="1"/>
        <end position="35"/>
    </location>
</feature>
<feature type="compositionally biased region" description="Basic and acidic residues" evidence="1">
    <location>
        <begin position="19"/>
        <end position="35"/>
    </location>
</feature>
<evidence type="ECO:0000313" key="2">
    <source>
        <dbReference type="EnsemblMetazoa" id="GPPI014312-PA"/>
    </source>
</evidence>
<reference evidence="3" key="1">
    <citation type="submission" date="2015-01" db="EMBL/GenBank/DDBJ databases">
        <authorList>
            <person name="Aksoy S."/>
            <person name="Warren W."/>
            <person name="Wilson R.K."/>
        </authorList>
    </citation>
    <scope>NUCLEOTIDE SEQUENCE [LARGE SCALE GENOMIC DNA]</scope>
    <source>
        <strain evidence="3">IAEA</strain>
    </source>
</reference>
<organism evidence="2 3">
    <name type="scientific">Glossina palpalis gambiensis</name>
    <dbReference type="NCBI Taxonomy" id="67801"/>
    <lineage>
        <taxon>Eukaryota</taxon>
        <taxon>Metazoa</taxon>
        <taxon>Ecdysozoa</taxon>
        <taxon>Arthropoda</taxon>
        <taxon>Hexapoda</taxon>
        <taxon>Insecta</taxon>
        <taxon>Pterygota</taxon>
        <taxon>Neoptera</taxon>
        <taxon>Endopterygota</taxon>
        <taxon>Diptera</taxon>
        <taxon>Brachycera</taxon>
        <taxon>Muscomorpha</taxon>
        <taxon>Hippoboscoidea</taxon>
        <taxon>Glossinidae</taxon>
        <taxon>Glossina</taxon>
    </lineage>
</organism>
<protein>
    <submittedName>
        <fullName evidence="2">Uncharacterized protein</fullName>
    </submittedName>
</protein>
<accession>A0A1B0AZY7</accession>
<evidence type="ECO:0000256" key="1">
    <source>
        <dbReference type="SAM" id="MobiDB-lite"/>
    </source>
</evidence>
<reference evidence="2" key="2">
    <citation type="submission" date="2020-05" db="UniProtKB">
        <authorList>
            <consortium name="EnsemblMetazoa"/>
        </authorList>
    </citation>
    <scope>IDENTIFICATION</scope>
    <source>
        <strain evidence="2">IAEA</strain>
    </source>
</reference>